<keyword evidence="2" id="KW-0238">DNA-binding</keyword>
<evidence type="ECO:0000256" key="3">
    <source>
        <dbReference type="ARBA" id="ARBA00023163"/>
    </source>
</evidence>
<reference evidence="6" key="1">
    <citation type="submission" date="2022-12" db="EMBL/GenBank/DDBJ databases">
        <authorList>
            <person name="Krivoruchko A.V."/>
            <person name="Elkin A."/>
        </authorList>
    </citation>
    <scope>NUCLEOTIDE SEQUENCE</scope>
    <source>
        <strain evidence="6">IEGM 1391</strain>
    </source>
</reference>
<name>A0ABT4M9A9_9NOCA</name>
<dbReference type="EMBL" id="JAPWIJ010000001">
    <property type="protein sequence ID" value="MCZ4517443.1"/>
    <property type="molecule type" value="Genomic_DNA"/>
</dbReference>
<dbReference type="Pfam" id="PF01638">
    <property type="entry name" value="HxlR"/>
    <property type="match status" value="1"/>
</dbReference>
<dbReference type="RefSeq" id="WP_269602048.1">
    <property type="nucleotide sequence ID" value="NZ_JAPWIJ010000001.1"/>
</dbReference>
<proteinExistence type="predicted"/>
<evidence type="ECO:0000256" key="2">
    <source>
        <dbReference type="ARBA" id="ARBA00023125"/>
    </source>
</evidence>
<dbReference type="InterPro" id="IPR036388">
    <property type="entry name" value="WH-like_DNA-bd_sf"/>
</dbReference>
<feature type="compositionally biased region" description="Basic and acidic residues" evidence="4">
    <location>
        <begin position="143"/>
        <end position="153"/>
    </location>
</feature>
<gene>
    <name evidence="6" type="ORF">O4220_02875</name>
</gene>
<evidence type="ECO:0000313" key="7">
    <source>
        <dbReference type="Proteomes" id="UP001081071"/>
    </source>
</evidence>
<evidence type="ECO:0000256" key="1">
    <source>
        <dbReference type="ARBA" id="ARBA00023015"/>
    </source>
</evidence>
<feature type="region of interest" description="Disordered" evidence="4">
    <location>
        <begin position="135"/>
        <end position="172"/>
    </location>
</feature>
<keyword evidence="1" id="KW-0805">Transcription regulation</keyword>
<sequence length="172" mass="19345">MECPIAGALEQVGEWWTLLILRDVLDGFSRFDELESNLGIAPNMLARRLKGLVDGGMLTKVQYSEHPPRHEYVPTARARELSTVIVALYAWGNKHVPHQDRRVVLVDGDGRPIDPVLVDRETGRTLRESHAQFLPGPAASEAVRQRLDPDMRAARRSRRERPASVGGDTHRQ</sequence>
<dbReference type="InterPro" id="IPR036390">
    <property type="entry name" value="WH_DNA-bd_sf"/>
</dbReference>
<keyword evidence="7" id="KW-1185">Reference proteome</keyword>
<dbReference type="Proteomes" id="UP001081071">
    <property type="component" value="Unassembled WGS sequence"/>
</dbReference>
<evidence type="ECO:0000259" key="5">
    <source>
        <dbReference type="PROSITE" id="PS51118"/>
    </source>
</evidence>
<evidence type="ECO:0000256" key="4">
    <source>
        <dbReference type="SAM" id="MobiDB-lite"/>
    </source>
</evidence>
<keyword evidence="3" id="KW-0804">Transcription</keyword>
<evidence type="ECO:0000313" key="6">
    <source>
        <dbReference type="EMBL" id="MCZ4517443.1"/>
    </source>
</evidence>
<protein>
    <submittedName>
        <fullName evidence="6">Helix-turn-helix domain-containing protein</fullName>
    </submittedName>
</protein>
<dbReference type="Gene3D" id="1.10.10.10">
    <property type="entry name" value="Winged helix-like DNA-binding domain superfamily/Winged helix DNA-binding domain"/>
    <property type="match status" value="1"/>
</dbReference>
<dbReference type="SUPFAM" id="SSF46785">
    <property type="entry name" value="Winged helix' DNA-binding domain"/>
    <property type="match status" value="1"/>
</dbReference>
<dbReference type="PROSITE" id="PS51118">
    <property type="entry name" value="HTH_HXLR"/>
    <property type="match status" value="1"/>
</dbReference>
<feature type="domain" description="HTH hxlR-type" evidence="5">
    <location>
        <begin position="3"/>
        <end position="100"/>
    </location>
</feature>
<dbReference type="PANTHER" id="PTHR33204:SF17">
    <property type="entry name" value="TRANSCRIPTIONAL REGULATORY PROTEIN"/>
    <property type="match status" value="1"/>
</dbReference>
<comment type="caution">
    <text evidence="6">The sequence shown here is derived from an EMBL/GenBank/DDBJ whole genome shotgun (WGS) entry which is preliminary data.</text>
</comment>
<dbReference type="InterPro" id="IPR002577">
    <property type="entry name" value="HTH_HxlR"/>
</dbReference>
<accession>A0ABT4M9A9</accession>
<dbReference type="PANTHER" id="PTHR33204">
    <property type="entry name" value="TRANSCRIPTIONAL REGULATOR, MARR FAMILY"/>
    <property type="match status" value="1"/>
</dbReference>
<organism evidence="6 7">
    <name type="scientific">Rhodococcus ruber</name>
    <dbReference type="NCBI Taxonomy" id="1830"/>
    <lineage>
        <taxon>Bacteria</taxon>
        <taxon>Bacillati</taxon>
        <taxon>Actinomycetota</taxon>
        <taxon>Actinomycetes</taxon>
        <taxon>Mycobacteriales</taxon>
        <taxon>Nocardiaceae</taxon>
        <taxon>Rhodococcus</taxon>
    </lineage>
</organism>